<feature type="transmembrane region" description="Helical" evidence="1">
    <location>
        <begin position="228"/>
        <end position="250"/>
    </location>
</feature>
<feature type="transmembrane region" description="Helical" evidence="1">
    <location>
        <begin position="141"/>
        <end position="159"/>
    </location>
</feature>
<feature type="transmembrane region" description="Helical" evidence="1">
    <location>
        <begin position="36"/>
        <end position="53"/>
    </location>
</feature>
<evidence type="ECO:0000313" key="3">
    <source>
        <dbReference type="Proteomes" id="UP000179023"/>
    </source>
</evidence>
<dbReference type="AlphaFoldDB" id="A0A1G2KIX5"/>
<feature type="transmembrane region" description="Helical" evidence="1">
    <location>
        <begin position="166"/>
        <end position="186"/>
    </location>
</feature>
<feature type="transmembrane region" description="Helical" evidence="1">
    <location>
        <begin position="60"/>
        <end position="78"/>
    </location>
</feature>
<feature type="transmembrane region" description="Helical" evidence="1">
    <location>
        <begin position="12"/>
        <end position="30"/>
    </location>
</feature>
<proteinExistence type="predicted"/>
<gene>
    <name evidence="2" type="ORF">A3C07_02570</name>
</gene>
<dbReference type="STRING" id="1802270.A3C07_02570"/>
<feature type="transmembrane region" description="Helical" evidence="1">
    <location>
        <begin position="84"/>
        <end position="101"/>
    </location>
</feature>
<feature type="transmembrane region" description="Helical" evidence="1">
    <location>
        <begin position="113"/>
        <end position="135"/>
    </location>
</feature>
<protein>
    <submittedName>
        <fullName evidence="2">Uncharacterized protein</fullName>
    </submittedName>
</protein>
<keyword evidence="1" id="KW-1133">Transmembrane helix</keyword>
<keyword evidence="1" id="KW-0472">Membrane</keyword>
<comment type="caution">
    <text evidence="2">The sequence shown here is derived from an EMBL/GenBank/DDBJ whole genome shotgun (WGS) entry which is preliminary data.</text>
</comment>
<dbReference type="Proteomes" id="UP000179023">
    <property type="component" value="Unassembled WGS sequence"/>
</dbReference>
<feature type="transmembrane region" description="Helical" evidence="1">
    <location>
        <begin position="192"/>
        <end position="216"/>
    </location>
</feature>
<evidence type="ECO:0000256" key="1">
    <source>
        <dbReference type="SAM" id="Phobius"/>
    </source>
</evidence>
<keyword evidence="1" id="KW-0812">Transmembrane</keyword>
<accession>A0A1G2KIX5</accession>
<evidence type="ECO:0000313" key="2">
    <source>
        <dbReference type="EMBL" id="OGZ98471.1"/>
    </source>
</evidence>
<reference evidence="2 3" key="1">
    <citation type="journal article" date="2016" name="Nat. Commun.">
        <title>Thousands of microbial genomes shed light on interconnected biogeochemical processes in an aquifer system.</title>
        <authorList>
            <person name="Anantharaman K."/>
            <person name="Brown C.T."/>
            <person name="Hug L.A."/>
            <person name="Sharon I."/>
            <person name="Castelle C.J."/>
            <person name="Probst A.J."/>
            <person name="Thomas B.C."/>
            <person name="Singh A."/>
            <person name="Wilkins M.J."/>
            <person name="Karaoz U."/>
            <person name="Brodie E.L."/>
            <person name="Williams K.H."/>
            <person name="Hubbard S.S."/>
            <person name="Banfield J.F."/>
        </authorList>
    </citation>
    <scope>NUCLEOTIDE SEQUENCE [LARGE SCALE GENOMIC DNA]</scope>
</reference>
<sequence>MFTKLKQKIPIKYFMVVYLGGLLVFSSVALGEWERLWRGIFIVLLYAVFDLLWTYVRDKTWYLPVSSMISGLILSLVAIPEPPFRFIILLPFVAVFSKQILRLGKPRHIFNPASFSMAIIAFFVPSVSWWGVAWGRISSDMLASILFVITLAVGIMILWRQNRWHVALPFLLSYAVLLALLFWWNGVVLARLIGVVSPLILDGTVLFFATVMLIEPITSSFPYLRDRVWYGVSVGFFAVLMTYLSGVVSWANIDPLIFGLLLGNLVASLLFLPQRRARAAISAAPRQSASPKSAAIYNPSF</sequence>
<organism evidence="2 3">
    <name type="scientific">Candidatus Sungbacteria bacterium RIFCSPHIGHO2_02_FULL_47_11</name>
    <dbReference type="NCBI Taxonomy" id="1802270"/>
    <lineage>
        <taxon>Bacteria</taxon>
        <taxon>Candidatus Sungiibacteriota</taxon>
    </lineage>
</organism>
<dbReference type="EMBL" id="MHQI01000064">
    <property type="protein sequence ID" value="OGZ98471.1"/>
    <property type="molecule type" value="Genomic_DNA"/>
</dbReference>
<name>A0A1G2KIX5_9BACT</name>
<feature type="transmembrane region" description="Helical" evidence="1">
    <location>
        <begin position="256"/>
        <end position="272"/>
    </location>
</feature>